<reference evidence="2 3" key="1">
    <citation type="journal article" date="2015" name="Genome Biol.">
        <title>Comparative genomics of Steinernema reveals deeply conserved gene regulatory networks.</title>
        <authorList>
            <person name="Dillman A.R."/>
            <person name="Macchietto M."/>
            <person name="Porter C.F."/>
            <person name="Rogers A."/>
            <person name="Williams B."/>
            <person name="Antoshechkin I."/>
            <person name="Lee M.M."/>
            <person name="Goodwin Z."/>
            <person name="Lu X."/>
            <person name="Lewis E.E."/>
            <person name="Goodrich-Blair H."/>
            <person name="Stock S.P."/>
            <person name="Adams B.J."/>
            <person name="Sternberg P.W."/>
            <person name="Mortazavi A."/>
        </authorList>
    </citation>
    <scope>NUCLEOTIDE SEQUENCE [LARGE SCALE GENOMIC DNA]</scope>
    <source>
        <strain evidence="2 3">ALL</strain>
    </source>
</reference>
<keyword evidence="1" id="KW-0175">Coiled coil</keyword>
<evidence type="ECO:0000313" key="3">
    <source>
        <dbReference type="Proteomes" id="UP000298663"/>
    </source>
</evidence>
<name>A0A4U5P0I0_STECR</name>
<evidence type="ECO:0000256" key="1">
    <source>
        <dbReference type="SAM" id="Coils"/>
    </source>
</evidence>
<keyword evidence="3" id="KW-1185">Reference proteome</keyword>
<evidence type="ECO:0000313" key="2">
    <source>
        <dbReference type="EMBL" id="TKR89260.1"/>
    </source>
</evidence>
<gene>
    <name evidence="2" type="ORF">L596_013394</name>
</gene>
<dbReference type="EMBL" id="AZBU02000003">
    <property type="protein sequence ID" value="TKR89260.1"/>
    <property type="molecule type" value="Genomic_DNA"/>
</dbReference>
<protein>
    <submittedName>
        <fullName evidence="2">Uncharacterized protein</fullName>
    </submittedName>
</protein>
<accession>A0A4U5P0I0</accession>
<sequence>MASRSANIVVELRKKCLIAQEESKMAKERFEEAKEQLELERKYRREIEAELEAQKLLAFNLEEELRRTKDKLKVAQSNLHNVHVTKN</sequence>
<dbReference type="AlphaFoldDB" id="A0A4U5P0I0"/>
<comment type="caution">
    <text evidence="2">The sequence shown here is derived from an EMBL/GenBank/DDBJ whole genome shotgun (WGS) entry which is preliminary data.</text>
</comment>
<dbReference type="OrthoDB" id="10489930at2759"/>
<reference evidence="2 3" key="2">
    <citation type="journal article" date="2019" name="G3 (Bethesda)">
        <title>Hybrid Assembly of the Genome of the Entomopathogenic Nematode Steinernema carpocapsae Identifies the X-Chromosome.</title>
        <authorList>
            <person name="Serra L."/>
            <person name="Macchietto M."/>
            <person name="Macias-Munoz A."/>
            <person name="McGill C.J."/>
            <person name="Rodriguez I.M."/>
            <person name="Rodriguez B."/>
            <person name="Murad R."/>
            <person name="Mortazavi A."/>
        </authorList>
    </citation>
    <scope>NUCLEOTIDE SEQUENCE [LARGE SCALE GENOMIC DNA]</scope>
    <source>
        <strain evidence="2 3">ALL</strain>
    </source>
</reference>
<organism evidence="2 3">
    <name type="scientific">Steinernema carpocapsae</name>
    <name type="common">Entomopathogenic nematode</name>
    <dbReference type="NCBI Taxonomy" id="34508"/>
    <lineage>
        <taxon>Eukaryota</taxon>
        <taxon>Metazoa</taxon>
        <taxon>Ecdysozoa</taxon>
        <taxon>Nematoda</taxon>
        <taxon>Chromadorea</taxon>
        <taxon>Rhabditida</taxon>
        <taxon>Tylenchina</taxon>
        <taxon>Panagrolaimomorpha</taxon>
        <taxon>Strongyloidoidea</taxon>
        <taxon>Steinernematidae</taxon>
        <taxon>Steinernema</taxon>
    </lineage>
</organism>
<proteinExistence type="predicted"/>
<dbReference type="Proteomes" id="UP000298663">
    <property type="component" value="Unassembled WGS sequence"/>
</dbReference>
<feature type="coiled-coil region" evidence="1">
    <location>
        <begin position="16"/>
        <end position="78"/>
    </location>
</feature>